<evidence type="ECO:0000256" key="3">
    <source>
        <dbReference type="ARBA" id="ARBA00022525"/>
    </source>
</evidence>
<feature type="region of interest" description="Disordered" evidence="7">
    <location>
        <begin position="136"/>
        <end position="160"/>
    </location>
</feature>
<organism evidence="9 10">
    <name type="scientific">Carnegiea gigantea</name>
    <dbReference type="NCBI Taxonomy" id="171969"/>
    <lineage>
        <taxon>Eukaryota</taxon>
        <taxon>Viridiplantae</taxon>
        <taxon>Streptophyta</taxon>
        <taxon>Embryophyta</taxon>
        <taxon>Tracheophyta</taxon>
        <taxon>Spermatophyta</taxon>
        <taxon>Magnoliopsida</taxon>
        <taxon>eudicotyledons</taxon>
        <taxon>Gunneridae</taxon>
        <taxon>Pentapetalae</taxon>
        <taxon>Caryophyllales</taxon>
        <taxon>Cactineae</taxon>
        <taxon>Cactaceae</taxon>
        <taxon>Cactoideae</taxon>
        <taxon>Echinocereeae</taxon>
        <taxon>Carnegiea</taxon>
    </lineage>
</organism>
<keyword evidence="4" id="KW-0372">Hormone</keyword>
<dbReference type="GO" id="GO:0019722">
    <property type="term" value="P:calcium-mediated signaling"/>
    <property type="evidence" value="ECO:0007669"/>
    <property type="project" value="TreeGrafter"/>
</dbReference>
<accession>A0A9Q1QF71</accession>
<evidence type="ECO:0000256" key="4">
    <source>
        <dbReference type="ARBA" id="ARBA00022702"/>
    </source>
</evidence>
<dbReference type="Proteomes" id="UP001153076">
    <property type="component" value="Unassembled WGS sequence"/>
</dbReference>
<dbReference type="EMBL" id="JAKOGI010000257">
    <property type="protein sequence ID" value="KAJ8438345.1"/>
    <property type="molecule type" value="Genomic_DNA"/>
</dbReference>
<protein>
    <submittedName>
        <fullName evidence="9">Uncharacterized protein</fullName>
    </submittedName>
</protein>
<comment type="similarity">
    <text evidence="2">Belongs to the plant rapid alkalinization factor (RALF) family.</text>
</comment>
<keyword evidence="5 8" id="KW-0732">Signal</keyword>
<evidence type="ECO:0000256" key="7">
    <source>
        <dbReference type="SAM" id="MobiDB-lite"/>
    </source>
</evidence>
<dbReference type="AlphaFoldDB" id="A0A9Q1QF71"/>
<dbReference type="GO" id="GO:0005576">
    <property type="term" value="C:extracellular region"/>
    <property type="evidence" value="ECO:0007669"/>
    <property type="project" value="UniProtKB-SubCell"/>
</dbReference>
<evidence type="ECO:0000256" key="1">
    <source>
        <dbReference type="ARBA" id="ARBA00004613"/>
    </source>
</evidence>
<keyword evidence="3" id="KW-0964">Secreted</keyword>
<dbReference type="PANTHER" id="PTHR33136:SF36">
    <property type="entry name" value="PROTEIN RALF-LIKE 31"/>
    <property type="match status" value="1"/>
</dbReference>
<sequence>MTPTTPMNLLPLPILLMLLTYLGISHGCSNLVLNPLKITLPFEHLRWIQKVNRIMLLGSQRNYISYETLKRDLVPCSIPGSSYYNCGASPEANHCSRGCKGRVLPKYTNQKVDSSALLRQMGIDIHELHYRQRLAETGVTDREAPDGPDTHHHFLPTGLP</sequence>
<keyword evidence="10" id="KW-1185">Reference proteome</keyword>
<dbReference type="GO" id="GO:0009506">
    <property type="term" value="C:plasmodesma"/>
    <property type="evidence" value="ECO:0007669"/>
    <property type="project" value="TreeGrafter"/>
</dbReference>
<evidence type="ECO:0000256" key="8">
    <source>
        <dbReference type="SAM" id="SignalP"/>
    </source>
</evidence>
<dbReference type="Pfam" id="PF05498">
    <property type="entry name" value="RALF"/>
    <property type="match status" value="1"/>
</dbReference>
<dbReference type="PANTHER" id="PTHR33136">
    <property type="entry name" value="RAPID ALKALINIZATION FACTOR-LIKE"/>
    <property type="match status" value="1"/>
</dbReference>
<feature type="chain" id="PRO_5040442756" evidence="8">
    <location>
        <begin position="28"/>
        <end position="160"/>
    </location>
</feature>
<gene>
    <name evidence="9" type="ORF">Cgig2_015272</name>
</gene>
<evidence type="ECO:0000313" key="9">
    <source>
        <dbReference type="EMBL" id="KAJ8438345.1"/>
    </source>
</evidence>
<feature type="compositionally biased region" description="Basic and acidic residues" evidence="7">
    <location>
        <begin position="136"/>
        <end position="152"/>
    </location>
</feature>
<keyword evidence="6" id="KW-1015">Disulfide bond</keyword>
<comment type="caution">
    <text evidence="9">The sequence shown here is derived from an EMBL/GenBank/DDBJ whole genome shotgun (WGS) entry which is preliminary data.</text>
</comment>
<dbReference type="OrthoDB" id="1906275at2759"/>
<evidence type="ECO:0000256" key="6">
    <source>
        <dbReference type="ARBA" id="ARBA00023157"/>
    </source>
</evidence>
<comment type="subcellular location">
    <subcellularLocation>
        <location evidence="1">Secreted</location>
    </subcellularLocation>
</comment>
<evidence type="ECO:0000256" key="2">
    <source>
        <dbReference type="ARBA" id="ARBA00009178"/>
    </source>
</evidence>
<feature type="signal peptide" evidence="8">
    <location>
        <begin position="1"/>
        <end position="27"/>
    </location>
</feature>
<reference evidence="9" key="1">
    <citation type="submission" date="2022-04" db="EMBL/GenBank/DDBJ databases">
        <title>Carnegiea gigantea Genome sequencing and assembly v2.</title>
        <authorList>
            <person name="Copetti D."/>
            <person name="Sanderson M.J."/>
            <person name="Burquez A."/>
            <person name="Wojciechowski M.F."/>
        </authorList>
    </citation>
    <scope>NUCLEOTIDE SEQUENCE</scope>
    <source>
        <strain evidence="9">SGP5-SGP5p</strain>
        <tissue evidence="9">Aerial part</tissue>
    </source>
</reference>
<name>A0A9Q1QF71_9CARY</name>
<evidence type="ECO:0000256" key="5">
    <source>
        <dbReference type="ARBA" id="ARBA00022729"/>
    </source>
</evidence>
<proteinExistence type="inferred from homology"/>
<dbReference type="InterPro" id="IPR008801">
    <property type="entry name" value="RALF"/>
</dbReference>
<dbReference type="GO" id="GO:0005179">
    <property type="term" value="F:hormone activity"/>
    <property type="evidence" value="ECO:0007669"/>
    <property type="project" value="UniProtKB-KW"/>
</dbReference>
<evidence type="ECO:0000313" key="10">
    <source>
        <dbReference type="Proteomes" id="UP001153076"/>
    </source>
</evidence>